<gene>
    <name evidence="5" type="ORF">EVOR1521_LOCUS31378</name>
</gene>
<dbReference type="InterPro" id="IPR004344">
    <property type="entry name" value="TTL/TTLL_fam"/>
</dbReference>
<dbReference type="Gene3D" id="3.30.470.20">
    <property type="entry name" value="ATP-grasp fold, B domain"/>
    <property type="match status" value="1"/>
</dbReference>
<keyword evidence="3" id="KW-0067">ATP-binding</keyword>
<evidence type="ECO:0000313" key="6">
    <source>
        <dbReference type="Proteomes" id="UP001178507"/>
    </source>
</evidence>
<organism evidence="5 6">
    <name type="scientific">Effrenium voratum</name>
    <dbReference type="NCBI Taxonomy" id="2562239"/>
    <lineage>
        <taxon>Eukaryota</taxon>
        <taxon>Sar</taxon>
        <taxon>Alveolata</taxon>
        <taxon>Dinophyceae</taxon>
        <taxon>Suessiales</taxon>
        <taxon>Symbiodiniaceae</taxon>
        <taxon>Effrenium</taxon>
    </lineage>
</organism>
<accession>A0AA36JRU3</accession>
<keyword evidence="6" id="KW-1185">Reference proteome</keyword>
<dbReference type="Pfam" id="PF03133">
    <property type="entry name" value="TTL"/>
    <property type="match status" value="1"/>
</dbReference>
<dbReference type="PANTHER" id="PTHR12241">
    <property type="entry name" value="TUBULIN POLYGLUTAMYLASE"/>
    <property type="match status" value="1"/>
</dbReference>
<evidence type="ECO:0000256" key="3">
    <source>
        <dbReference type="ARBA" id="ARBA00022840"/>
    </source>
</evidence>
<evidence type="ECO:0000256" key="2">
    <source>
        <dbReference type="ARBA" id="ARBA00022741"/>
    </source>
</evidence>
<dbReference type="AlphaFoldDB" id="A0AA36JRU3"/>
<keyword evidence="2" id="KW-0547">Nucleotide-binding</keyword>
<evidence type="ECO:0000256" key="1">
    <source>
        <dbReference type="ARBA" id="ARBA00022598"/>
    </source>
</evidence>
<dbReference type="EMBL" id="CAUJNA010003827">
    <property type="protein sequence ID" value="CAJ1410579.1"/>
    <property type="molecule type" value="Genomic_DNA"/>
</dbReference>
<dbReference type="GO" id="GO:0000226">
    <property type="term" value="P:microtubule cytoskeleton organization"/>
    <property type="evidence" value="ECO:0007669"/>
    <property type="project" value="TreeGrafter"/>
</dbReference>
<name>A0AA36JRU3_9DINO</name>
<dbReference type="GO" id="GO:0015631">
    <property type="term" value="F:tubulin binding"/>
    <property type="evidence" value="ECO:0007669"/>
    <property type="project" value="TreeGrafter"/>
</dbReference>
<dbReference type="GO" id="GO:0070740">
    <property type="term" value="F:tubulin-glutamic acid ligase activity"/>
    <property type="evidence" value="ECO:0007669"/>
    <property type="project" value="TreeGrafter"/>
</dbReference>
<dbReference type="Proteomes" id="UP001178507">
    <property type="component" value="Unassembled WGS sequence"/>
</dbReference>
<protein>
    <submittedName>
        <fullName evidence="5">Uncharacterized protein</fullName>
    </submittedName>
</protein>
<keyword evidence="4" id="KW-0732">Signal</keyword>
<dbReference type="GO" id="GO:0036064">
    <property type="term" value="C:ciliary basal body"/>
    <property type="evidence" value="ECO:0007669"/>
    <property type="project" value="TreeGrafter"/>
</dbReference>
<keyword evidence="1" id="KW-0436">Ligase</keyword>
<dbReference type="GO" id="GO:0005524">
    <property type="term" value="F:ATP binding"/>
    <property type="evidence" value="ECO:0007669"/>
    <property type="project" value="UniProtKB-KW"/>
</dbReference>
<feature type="chain" id="PRO_5041283989" evidence="4">
    <location>
        <begin position="18"/>
        <end position="940"/>
    </location>
</feature>
<evidence type="ECO:0000313" key="5">
    <source>
        <dbReference type="EMBL" id="CAJ1410579.1"/>
    </source>
</evidence>
<reference evidence="5" key="1">
    <citation type="submission" date="2023-08" db="EMBL/GenBank/DDBJ databases">
        <authorList>
            <person name="Chen Y."/>
            <person name="Shah S."/>
            <person name="Dougan E. K."/>
            <person name="Thang M."/>
            <person name="Chan C."/>
        </authorList>
    </citation>
    <scope>NUCLEOTIDE SEQUENCE</scope>
</reference>
<evidence type="ECO:0000256" key="4">
    <source>
        <dbReference type="SAM" id="SignalP"/>
    </source>
</evidence>
<sequence length="940" mass="104624">MPRLWALLGLFDALGEAMSHECGEQPHLNWTSVREDLITYSTLSEPVMRSRRCFGDTGIWSYCGIAAMNILQMQPGLLSNSQSMLSKANWENPCKIGQVATNLFAMSFLTPGERYGMLWVAGDRLEKLSLNFQSLLTSGWPMFGLLSRLAEVIQLSNQARPVDACAGAACEQLAQLRLELRRRVAERGLAPEALARRVLAAVERVAQAKGGSAGAARGSFAAAAAWAALAEAAQMRSDSGASAAYVARAESALRAVQSNYTLLDWLSSQWPTFRIMHRMQFDLLPREAAVEGGFWMQQDLVPRDPAGRPMRFVFNAGFFRPDALYIDVAADIVSTDMLRTLPAFFGIHMAKPGQRWNLGLAYTSNDYADLIPSKDLWRLQAGSQKLLFMPELNELLGEKDQQCRAYYDALQTWRVSKDLADQVGGMPPCFDMPTAADELRAFADTVKDQHVAFVRKPEGAWGGRGIEIRFRVEDVLGDSKAEVSSCEFVPLEDAQCLGLVAAAGHAETAEACSEICCAMSRQCEAWNWREVEGCWVGIPRLCTQSNPMFLGGWRGGRRLRDATPSAKQRAVVQQYVLDPVLYQLEGVWPPVTVKTDIRIYGTVVSMDPFRFYISEYGYFRSGFLEKNYSAQSDEDFQDLLMHVTHHIPKIEAGSYQCPTAPSWDHPEGAEHDAGSGGSLHKWFRIAKEQNGLDPSVVWKNIKLALAIFLLGARHKLDCVANAVPYACGSLGFHFFADLVVDRKGRAWLMEIHPTLAVKSPGLGDPEAGWVEVLTRSTRQGTLGSLAMSFLGWADAPYRQWVESILREKLLSQPRWRREVQGLARRLLRRRVLMPGWSGEAASVAGLLSKVLVEEHLSCRVAVVQVLPAMWGEVAELIARNQGDPFAGLRSVYRLLRAARPLLAREGPAPGDLRPRQCEAVDFNMGTRWDQPWERASRRFK</sequence>
<feature type="signal peptide" evidence="4">
    <location>
        <begin position="1"/>
        <end position="17"/>
    </location>
</feature>
<proteinExistence type="predicted"/>
<comment type="caution">
    <text evidence="5">The sequence shown here is derived from an EMBL/GenBank/DDBJ whole genome shotgun (WGS) entry which is preliminary data.</text>
</comment>